<evidence type="ECO:0000256" key="1">
    <source>
        <dbReference type="SAM" id="SignalP"/>
    </source>
</evidence>
<feature type="chain" id="PRO_5041243920" description="Transporter" evidence="1">
    <location>
        <begin position="23"/>
        <end position="255"/>
    </location>
</feature>
<evidence type="ECO:0000313" key="3">
    <source>
        <dbReference type="Proteomes" id="UP001161325"/>
    </source>
</evidence>
<dbReference type="Pfam" id="PF13557">
    <property type="entry name" value="Phenol_MetA_deg"/>
    <property type="match status" value="1"/>
</dbReference>
<proteinExistence type="predicted"/>
<dbReference type="EMBL" id="BRXS01000001">
    <property type="protein sequence ID" value="GLC23570.1"/>
    <property type="molecule type" value="Genomic_DNA"/>
</dbReference>
<protein>
    <recommendedName>
        <fullName evidence="4">Transporter</fullName>
    </recommendedName>
</protein>
<comment type="caution">
    <text evidence="2">The sequence shown here is derived from an EMBL/GenBank/DDBJ whole genome shotgun (WGS) entry which is preliminary data.</text>
</comment>
<keyword evidence="3" id="KW-1185">Reference proteome</keyword>
<dbReference type="Proteomes" id="UP001161325">
    <property type="component" value="Unassembled WGS sequence"/>
</dbReference>
<dbReference type="AlphaFoldDB" id="A0AA37PZ35"/>
<gene>
    <name evidence="2" type="ORF">rosag_00830</name>
</gene>
<dbReference type="InterPro" id="IPR025737">
    <property type="entry name" value="FApF"/>
</dbReference>
<sequence>MRHPAVLPVLAAAALASGCASHGAYSGSIVTDRPDFTESPVAVPRGAVQVEAGNTLERTDDVRANTLGETLVRVGVRGGVELRLGLPSYVRVAGPGAVDGLSDGNLGAKFELVGESRAAGLVPTTALIVGAALPTGSRAFRGGGVSPEAKLLVGWSLGEAWALSSNLNVASVDAGDARTGEVAGSLSLARSLSERTGAYLEWFGTRPDGAQGTHFANGGVTYLFTDNHQLDLRVGRGLGGNRRDYFLGLGFSQRW</sequence>
<feature type="signal peptide" evidence="1">
    <location>
        <begin position="1"/>
        <end position="22"/>
    </location>
</feature>
<reference evidence="2" key="1">
    <citation type="submission" date="2022-08" db="EMBL/GenBank/DDBJ databases">
        <title>Draft genome sequencing of Roseisolibacter agri AW1220.</title>
        <authorList>
            <person name="Tobiishi Y."/>
            <person name="Tonouchi A."/>
        </authorList>
    </citation>
    <scope>NUCLEOTIDE SEQUENCE</scope>
    <source>
        <strain evidence="2">AW1220</strain>
    </source>
</reference>
<evidence type="ECO:0000313" key="2">
    <source>
        <dbReference type="EMBL" id="GLC23570.1"/>
    </source>
</evidence>
<accession>A0AA37PZ35</accession>
<organism evidence="2 3">
    <name type="scientific">Roseisolibacter agri</name>
    <dbReference type="NCBI Taxonomy" id="2014610"/>
    <lineage>
        <taxon>Bacteria</taxon>
        <taxon>Pseudomonadati</taxon>
        <taxon>Gemmatimonadota</taxon>
        <taxon>Gemmatimonadia</taxon>
        <taxon>Gemmatimonadales</taxon>
        <taxon>Gemmatimonadaceae</taxon>
        <taxon>Roseisolibacter</taxon>
    </lineage>
</organism>
<evidence type="ECO:0008006" key="4">
    <source>
        <dbReference type="Google" id="ProtNLM"/>
    </source>
</evidence>
<keyword evidence="1" id="KW-0732">Signal</keyword>
<name>A0AA37PZ35_9BACT</name>
<dbReference type="RefSeq" id="WP_284348006.1">
    <property type="nucleotide sequence ID" value="NZ_BRXS01000001.1"/>
</dbReference>
<dbReference type="PROSITE" id="PS51257">
    <property type="entry name" value="PROKAR_LIPOPROTEIN"/>
    <property type="match status" value="1"/>
</dbReference>